<dbReference type="Pfam" id="PF07983">
    <property type="entry name" value="X8"/>
    <property type="match status" value="2"/>
</dbReference>
<dbReference type="PANTHER" id="PTHR31044">
    <property type="entry name" value="BETA-1,3 GLUCANASE"/>
    <property type="match status" value="1"/>
</dbReference>
<feature type="region of interest" description="Disordered" evidence="2">
    <location>
        <begin position="154"/>
        <end position="176"/>
    </location>
</feature>
<evidence type="ECO:0000256" key="1">
    <source>
        <dbReference type="ARBA" id="ARBA00022729"/>
    </source>
</evidence>
<accession>A0A6B2LLC3</accession>
<feature type="domain" description="X8" evidence="3">
    <location>
        <begin position="74"/>
        <end position="152"/>
    </location>
</feature>
<evidence type="ECO:0000256" key="2">
    <source>
        <dbReference type="SAM" id="MobiDB-lite"/>
    </source>
</evidence>
<dbReference type="PANTHER" id="PTHR31044:SF52">
    <property type="entry name" value="OS01G0631500 PROTEIN"/>
    <property type="match status" value="1"/>
</dbReference>
<keyword evidence="1" id="KW-0732">Signal</keyword>
<evidence type="ECO:0000313" key="4">
    <source>
        <dbReference type="EMBL" id="NDV37804.1"/>
    </source>
</evidence>
<evidence type="ECO:0000259" key="3">
    <source>
        <dbReference type="SMART" id="SM00768"/>
    </source>
</evidence>
<dbReference type="Gene3D" id="1.20.58.1040">
    <property type="match status" value="2"/>
</dbReference>
<dbReference type="SMART" id="SM00768">
    <property type="entry name" value="X8"/>
    <property type="match status" value="2"/>
</dbReference>
<dbReference type="EMBL" id="GIBP01008835">
    <property type="protein sequence ID" value="NDV37804.1"/>
    <property type="molecule type" value="Transcribed_RNA"/>
</dbReference>
<dbReference type="InterPro" id="IPR012946">
    <property type="entry name" value="X8"/>
</dbReference>
<feature type="domain" description="X8" evidence="3">
    <location>
        <begin position="1"/>
        <end position="73"/>
    </location>
</feature>
<reference evidence="4" key="1">
    <citation type="journal article" date="2020" name="J. Eukaryot. Microbiol.">
        <title>De novo Sequencing, Assembly and Annotation of the Transcriptome for the Free-Living Testate Amoeba Arcella intermedia.</title>
        <authorList>
            <person name="Ribeiro G.M."/>
            <person name="Porfirio-Sousa A.L."/>
            <person name="Maurer-Alcala X.X."/>
            <person name="Katz L.A."/>
            <person name="Lahr D.J.G."/>
        </authorList>
    </citation>
    <scope>NUCLEOTIDE SEQUENCE</scope>
</reference>
<organism evidence="4">
    <name type="scientific">Arcella intermedia</name>
    <dbReference type="NCBI Taxonomy" id="1963864"/>
    <lineage>
        <taxon>Eukaryota</taxon>
        <taxon>Amoebozoa</taxon>
        <taxon>Tubulinea</taxon>
        <taxon>Elardia</taxon>
        <taxon>Arcellinida</taxon>
        <taxon>Sphaerothecina</taxon>
        <taxon>Arcellidae</taxon>
        <taxon>Arcella</taxon>
    </lineage>
</organism>
<feature type="compositionally biased region" description="Pro residues" evidence="2">
    <location>
        <begin position="154"/>
        <end position="165"/>
    </location>
</feature>
<proteinExistence type="predicted"/>
<sequence>MFNVNTSDVAMQSALNYVCANFNCSEIRPGGPKYYPNNLRDHASWAIDAWYQAYPLNPFSCDFSNSASVVCENCTCVLKANLTDYEKISVLNYVCGTLNCSEIGPGGSHYIPNTLDNHCGWAVNTWWHQYSWTYEGCDFGGIAYLTPEVCNGNPPPSHTKRPPPTLSSADASQQEK</sequence>
<protein>
    <recommendedName>
        <fullName evidence="3">X8 domain-containing protein</fullName>
    </recommendedName>
</protein>
<feature type="compositionally biased region" description="Polar residues" evidence="2">
    <location>
        <begin position="166"/>
        <end position="176"/>
    </location>
</feature>
<name>A0A6B2LLC3_9EUKA</name>
<dbReference type="AlphaFoldDB" id="A0A6B2LLC3"/>
<dbReference type="InterPro" id="IPR044788">
    <property type="entry name" value="X8_dom_prot"/>
</dbReference>